<keyword evidence="6" id="KW-1185">Reference proteome</keyword>
<dbReference type="PANTHER" id="PTHR39953:SF1">
    <property type="entry name" value="RE54151P"/>
    <property type="match status" value="1"/>
</dbReference>
<dbReference type="OrthoDB" id="6605887at2759"/>
<dbReference type="GeneID" id="103317369"/>
<organism evidence="5 6">
    <name type="scientific">Nasonia vitripennis</name>
    <name type="common">Parasitic wasp</name>
    <dbReference type="NCBI Taxonomy" id="7425"/>
    <lineage>
        <taxon>Eukaryota</taxon>
        <taxon>Metazoa</taxon>
        <taxon>Ecdysozoa</taxon>
        <taxon>Arthropoda</taxon>
        <taxon>Hexapoda</taxon>
        <taxon>Insecta</taxon>
        <taxon>Pterygota</taxon>
        <taxon>Neoptera</taxon>
        <taxon>Endopterygota</taxon>
        <taxon>Hymenoptera</taxon>
        <taxon>Apocrita</taxon>
        <taxon>Proctotrupomorpha</taxon>
        <taxon>Chalcidoidea</taxon>
        <taxon>Pteromalidae</taxon>
        <taxon>Pteromalinae</taxon>
        <taxon>Nasonia</taxon>
    </lineage>
</organism>
<reference evidence="5" key="1">
    <citation type="submission" date="2021-01" db="UniProtKB">
        <authorList>
            <consortium name="EnsemblMetazoa"/>
        </authorList>
    </citation>
    <scope>IDENTIFICATION</scope>
</reference>
<dbReference type="GO" id="GO:0004527">
    <property type="term" value="F:exonuclease activity"/>
    <property type="evidence" value="ECO:0007669"/>
    <property type="project" value="UniProtKB-KW"/>
</dbReference>
<keyword evidence="4" id="KW-0269">Exonuclease</keyword>
<name>A0A7M7H9Z2_NASVI</name>
<protein>
    <recommendedName>
        <fullName evidence="7">SWIM-type domain-containing protein</fullName>
    </recommendedName>
</protein>
<evidence type="ECO:0000256" key="2">
    <source>
        <dbReference type="ARBA" id="ARBA00022759"/>
    </source>
</evidence>
<evidence type="ECO:0000256" key="3">
    <source>
        <dbReference type="ARBA" id="ARBA00022801"/>
    </source>
</evidence>
<dbReference type="GO" id="GO:0004519">
    <property type="term" value="F:endonuclease activity"/>
    <property type="evidence" value="ECO:0007669"/>
    <property type="project" value="UniProtKB-KW"/>
</dbReference>
<evidence type="ECO:0000256" key="1">
    <source>
        <dbReference type="ARBA" id="ARBA00022722"/>
    </source>
</evidence>
<dbReference type="Proteomes" id="UP000002358">
    <property type="component" value="Chromosome 4"/>
</dbReference>
<evidence type="ECO:0000313" key="5">
    <source>
        <dbReference type="EnsemblMetazoa" id="XP_008213224"/>
    </source>
</evidence>
<evidence type="ECO:0000313" key="6">
    <source>
        <dbReference type="Proteomes" id="UP000002358"/>
    </source>
</evidence>
<dbReference type="InParanoid" id="A0A7M7H9Z2"/>
<dbReference type="KEGG" id="nvi:103317369"/>
<keyword evidence="2" id="KW-0255">Endonuclease</keyword>
<dbReference type="AlphaFoldDB" id="A0A7M7H9Z2"/>
<evidence type="ECO:0008006" key="7">
    <source>
        <dbReference type="Google" id="ProtNLM"/>
    </source>
</evidence>
<keyword evidence="3" id="KW-0378">Hydrolase</keyword>
<keyword evidence="1" id="KW-0540">Nuclease</keyword>
<dbReference type="InterPro" id="IPR034720">
    <property type="entry name" value="Viral_alk_exo"/>
</dbReference>
<dbReference type="FunCoup" id="A0A7M7H9Z2">
    <property type="interactions" value="9"/>
</dbReference>
<dbReference type="RefSeq" id="XP_008213224.1">
    <property type="nucleotide sequence ID" value="XM_008215002.4"/>
</dbReference>
<dbReference type="PANTHER" id="PTHR39953">
    <property type="entry name" value="RE54151P"/>
    <property type="match status" value="1"/>
</dbReference>
<proteinExistence type="predicted"/>
<dbReference type="EnsemblMetazoa" id="XM_008215002">
    <property type="protein sequence ID" value="XP_008213224"/>
    <property type="gene ID" value="LOC103317369"/>
</dbReference>
<sequence length="307" mass="34972">MLSLKISTIKCCSLFINIRADWRNLPKVSLVTVWKFFHNDDRFNAPEIRSSKTFKSGREEYGDTAIGYVCLRRERQNCIVKAAVCPEHKVRDKPYIVSITINEEEEQVLNLTCYDCPAANGGCKHAVAILMWLHRRSSEPSPTEVKCYSRKSVLSAAVTSVKYKTAQEINGYETPLDESKLDNSNFLSKIVKHAEEKQLDSQLSRHCFKLKEREVLALSLHQLLIDFMSTGKSSADDFIAFASSRMDDRLCKEAEMRTRDQSDNVLWYKLRYGRITASKLYEAAHCKTGDGSFVRTVIGAAKVFDTQ</sequence>
<dbReference type="Pfam" id="PF01771">
    <property type="entry name" value="Viral_alk_exo"/>
    <property type="match status" value="1"/>
</dbReference>
<evidence type="ECO:0000256" key="4">
    <source>
        <dbReference type="ARBA" id="ARBA00022839"/>
    </source>
</evidence>
<accession>A0A7M7H9Z2</accession>